<dbReference type="InParanoid" id="A0A067RHD6"/>
<name>A0A067RHD6_ZOONE</name>
<dbReference type="eggNOG" id="KOG1072">
    <property type="taxonomic scope" value="Eukaryota"/>
</dbReference>
<proteinExistence type="predicted"/>
<dbReference type="Gene3D" id="2.120.10.80">
    <property type="entry name" value="Kelch-type beta propeller"/>
    <property type="match status" value="1"/>
</dbReference>
<reference evidence="2 3" key="1">
    <citation type="journal article" date="2014" name="Nat. Commun.">
        <title>Molecular traces of alternative social organization in a termite genome.</title>
        <authorList>
            <person name="Terrapon N."/>
            <person name="Li C."/>
            <person name="Robertson H.M."/>
            <person name="Ji L."/>
            <person name="Meng X."/>
            <person name="Booth W."/>
            <person name="Chen Z."/>
            <person name="Childers C.P."/>
            <person name="Glastad K.M."/>
            <person name="Gokhale K."/>
            <person name="Gowin J."/>
            <person name="Gronenberg W."/>
            <person name="Hermansen R.A."/>
            <person name="Hu H."/>
            <person name="Hunt B.G."/>
            <person name="Huylmans A.K."/>
            <person name="Khalil S.M."/>
            <person name="Mitchell R.D."/>
            <person name="Munoz-Torres M.C."/>
            <person name="Mustard J.A."/>
            <person name="Pan H."/>
            <person name="Reese J.T."/>
            <person name="Scharf M.E."/>
            <person name="Sun F."/>
            <person name="Vogel H."/>
            <person name="Xiao J."/>
            <person name="Yang W."/>
            <person name="Yang Z."/>
            <person name="Yang Z."/>
            <person name="Zhou J."/>
            <person name="Zhu J."/>
            <person name="Brent C.S."/>
            <person name="Elsik C.G."/>
            <person name="Goodisman M.A."/>
            <person name="Liberles D.A."/>
            <person name="Roe R.M."/>
            <person name="Vargo E.L."/>
            <person name="Vilcinskas A."/>
            <person name="Wang J."/>
            <person name="Bornberg-Bauer E."/>
            <person name="Korb J."/>
            <person name="Zhang G."/>
            <person name="Liebig J."/>
        </authorList>
    </citation>
    <scope>NUCLEOTIDE SEQUENCE [LARGE SCALE GENOMIC DNA]</scope>
    <source>
        <tissue evidence="2">Whole organism</tissue>
    </source>
</reference>
<dbReference type="AlphaFoldDB" id="A0A067RHD6"/>
<organism evidence="2 3">
    <name type="scientific">Zootermopsis nevadensis</name>
    <name type="common">Dampwood termite</name>
    <dbReference type="NCBI Taxonomy" id="136037"/>
    <lineage>
        <taxon>Eukaryota</taxon>
        <taxon>Metazoa</taxon>
        <taxon>Ecdysozoa</taxon>
        <taxon>Arthropoda</taxon>
        <taxon>Hexapoda</taxon>
        <taxon>Insecta</taxon>
        <taxon>Pterygota</taxon>
        <taxon>Neoptera</taxon>
        <taxon>Polyneoptera</taxon>
        <taxon>Dictyoptera</taxon>
        <taxon>Blattodea</taxon>
        <taxon>Blattoidea</taxon>
        <taxon>Termitoidae</taxon>
        <taxon>Termopsidae</taxon>
        <taxon>Zootermopsis</taxon>
    </lineage>
</organism>
<dbReference type="InterPro" id="IPR006652">
    <property type="entry name" value="Kelch_1"/>
</dbReference>
<sequence>MPDISLSRGYSEAVVIDDMIFVIGKCFEVVNSFSFGCFDDVKNEWYQATESNVYRFGMSICVVKNLPNAKDYAYKHRDKLKEGKRTKLLALRISVEASL</sequence>
<keyword evidence="1" id="KW-0880">Kelch repeat</keyword>
<dbReference type="SUPFAM" id="SSF117281">
    <property type="entry name" value="Kelch motif"/>
    <property type="match status" value="1"/>
</dbReference>
<evidence type="ECO:0000256" key="1">
    <source>
        <dbReference type="ARBA" id="ARBA00022441"/>
    </source>
</evidence>
<protein>
    <submittedName>
        <fullName evidence="2">Kelch-like protein 10</fullName>
    </submittedName>
</protein>
<dbReference type="Proteomes" id="UP000027135">
    <property type="component" value="Unassembled WGS sequence"/>
</dbReference>
<gene>
    <name evidence="2" type="ORF">L798_07666</name>
</gene>
<dbReference type="STRING" id="136037.A0A067RHD6"/>
<dbReference type="Pfam" id="PF01344">
    <property type="entry name" value="Kelch_1"/>
    <property type="match status" value="1"/>
</dbReference>
<evidence type="ECO:0000313" key="2">
    <source>
        <dbReference type="EMBL" id="KDR18560.1"/>
    </source>
</evidence>
<accession>A0A067RHD6</accession>
<dbReference type="InterPro" id="IPR015915">
    <property type="entry name" value="Kelch-typ_b-propeller"/>
</dbReference>
<dbReference type="EMBL" id="KK852682">
    <property type="protein sequence ID" value="KDR18560.1"/>
    <property type="molecule type" value="Genomic_DNA"/>
</dbReference>
<evidence type="ECO:0000313" key="3">
    <source>
        <dbReference type="Proteomes" id="UP000027135"/>
    </source>
</evidence>
<keyword evidence="3" id="KW-1185">Reference proteome</keyword>